<evidence type="ECO:0000256" key="2">
    <source>
        <dbReference type="ARBA" id="ARBA00005983"/>
    </source>
</evidence>
<dbReference type="GO" id="GO:0005524">
    <property type="term" value="F:ATP binding"/>
    <property type="evidence" value="ECO:0007669"/>
    <property type="project" value="UniProtKB-KW"/>
</dbReference>
<dbReference type="Proteomes" id="UP000572680">
    <property type="component" value="Unassembled WGS sequence"/>
</dbReference>
<dbReference type="InterPro" id="IPR001206">
    <property type="entry name" value="Diacylglycerol_kinase_cat_dom"/>
</dbReference>
<dbReference type="GO" id="GO:0016301">
    <property type="term" value="F:kinase activity"/>
    <property type="evidence" value="ECO:0007669"/>
    <property type="project" value="UniProtKB-KW"/>
</dbReference>
<dbReference type="InterPro" id="IPR016064">
    <property type="entry name" value="NAD/diacylglycerol_kinase_sf"/>
</dbReference>
<name>A0A7W3QPN3_ACTNM</name>
<evidence type="ECO:0000256" key="5">
    <source>
        <dbReference type="ARBA" id="ARBA00022777"/>
    </source>
</evidence>
<dbReference type="Pfam" id="PF19279">
    <property type="entry name" value="YegS_C"/>
    <property type="match status" value="1"/>
</dbReference>
<dbReference type="InterPro" id="IPR050187">
    <property type="entry name" value="Lipid_Phosphate_FormReg"/>
</dbReference>
<keyword evidence="11" id="KW-1185">Reference proteome</keyword>
<keyword evidence="7" id="KW-0444">Lipid biosynthesis</keyword>
<keyword evidence="3" id="KW-0808">Transferase</keyword>
<dbReference type="PANTHER" id="PTHR12358">
    <property type="entry name" value="SPHINGOSINE KINASE"/>
    <property type="match status" value="1"/>
</dbReference>
<dbReference type="GO" id="GO:0008654">
    <property type="term" value="P:phospholipid biosynthetic process"/>
    <property type="evidence" value="ECO:0007669"/>
    <property type="project" value="UniProtKB-KW"/>
</dbReference>
<dbReference type="RefSeq" id="WP_182846889.1">
    <property type="nucleotide sequence ID" value="NZ_BAAALP010000020.1"/>
</dbReference>
<evidence type="ECO:0000256" key="1">
    <source>
        <dbReference type="ARBA" id="ARBA00001946"/>
    </source>
</evidence>
<dbReference type="Pfam" id="PF00781">
    <property type="entry name" value="DAGK_cat"/>
    <property type="match status" value="1"/>
</dbReference>
<comment type="cofactor">
    <cofactor evidence="1">
        <name>Mg(2+)</name>
        <dbReference type="ChEBI" id="CHEBI:18420"/>
    </cofactor>
</comment>
<reference evidence="10 11" key="1">
    <citation type="submission" date="2020-08" db="EMBL/GenBank/DDBJ databases">
        <title>Genomic Encyclopedia of Type Strains, Phase IV (KMG-IV): sequencing the most valuable type-strain genomes for metagenomic binning, comparative biology and taxonomic classification.</title>
        <authorList>
            <person name="Goeker M."/>
        </authorList>
    </citation>
    <scope>NUCLEOTIDE SEQUENCE [LARGE SCALE GENOMIC DNA]</scope>
    <source>
        <strain evidence="10 11">DSM 44197</strain>
    </source>
</reference>
<dbReference type="Gene3D" id="3.40.50.10330">
    <property type="entry name" value="Probable inorganic polyphosphate/atp-NAD kinase, domain 1"/>
    <property type="match status" value="1"/>
</dbReference>
<evidence type="ECO:0000313" key="10">
    <source>
        <dbReference type="EMBL" id="MBA8954850.1"/>
    </source>
</evidence>
<evidence type="ECO:0000256" key="8">
    <source>
        <dbReference type="ARBA" id="ARBA00023264"/>
    </source>
</evidence>
<evidence type="ECO:0000256" key="4">
    <source>
        <dbReference type="ARBA" id="ARBA00022741"/>
    </source>
</evidence>
<evidence type="ECO:0000256" key="6">
    <source>
        <dbReference type="ARBA" id="ARBA00022840"/>
    </source>
</evidence>
<keyword evidence="5 10" id="KW-0418">Kinase</keyword>
<protein>
    <submittedName>
        <fullName evidence="10">Diacylglycerol kinase family enzyme</fullName>
    </submittedName>
</protein>
<dbReference type="Gene3D" id="2.60.200.40">
    <property type="match status" value="1"/>
</dbReference>
<dbReference type="InterPro" id="IPR017438">
    <property type="entry name" value="ATP-NAD_kinase_N"/>
</dbReference>
<comment type="similarity">
    <text evidence="2">Belongs to the diacylglycerol/lipid kinase family.</text>
</comment>
<dbReference type="PROSITE" id="PS50146">
    <property type="entry name" value="DAGK"/>
    <property type="match status" value="1"/>
</dbReference>
<evidence type="ECO:0000256" key="3">
    <source>
        <dbReference type="ARBA" id="ARBA00022679"/>
    </source>
</evidence>
<keyword evidence="8" id="KW-1208">Phospholipid metabolism</keyword>
<gene>
    <name evidence="10" type="ORF">HNR61_006507</name>
</gene>
<dbReference type="InterPro" id="IPR045540">
    <property type="entry name" value="YegS/DAGK_C"/>
</dbReference>
<evidence type="ECO:0000259" key="9">
    <source>
        <dbReference type="PROSITE" id="PS50146"/>
    </source>
</evidence>
<accession>A0A7W3QPN3</accession>
<dbReference type="EMBL" id="JACJIA010000010">
    <property type="protein sequence ID" value="MBA8954850.1"/>
    <property type="molecule type" value="Genomic_DNA"/>
</dbReference>
<dbReference type="PANTHER" id="PTHR12358:SF54">
    <property type="entry name" value="SPHINGOSINE KINASE RELATED PROTEIN"/>
    <property type="match status" value="1"/>
</dbReference>
<sequence length="290" mass="30088">MLLITNARAGTSDAETIGRAEAILREAGPVTRIACSEPEDLDRALARHDDGTVVAAGGDGSIHTLVQALHRRGELEGRVVGLLPLGTGNDLARNLGIPLEATAAARLVAGEGRPRALDLFVDDAGGVVVNAAHVGIGAEAAEAATRFKPLFKTAAFPLGSLLAGLRHTGWRLRVEADGDLVTDGTVLMVALGNSSGIAGGNADLAPGASPSDGRLDLVVSAATGPLARVGYALHLRSGRHLRRDDVVRTIAKEVSVSGEPFRVNTDGEVSEPVTSRTWTVVPRAWRLLIP</sequence>
<keyword evidence="7" id="KW-0443">Lipid metabolism</keyword>
<dbReference type="SMART" id="SM00046">
    <property type="entry name" value="DAGKc"/>
    <property type="match status" value="1"/>
</dbReference>
<dbReference type="SUPFAM" id="SSF111331">
    <property type="entry name" value="NAD kinase/diacylglycerol kinase-like"/>
    <property type="match status" value="1"/>
</dbReference>
<organism evidence="10 11">
    <name type="scientific">Actinomadura namibiensis</name>
    <dbReference type="NCBI Taxonomy" id="182080"/>
    <lineage>
        <taxon>Bacteria</taxon>
        <taxon>Bacillati</taxon>
        <taxon>Actinomycetota</taxon>
        <taxon>Actinomycetes</taxon>
        <taxon>Streptosporangiales</taxon>
        <taxon>Thermomonosporaceae</taxon>
        <taxon>Actinomadura</taxon>
    </lineage>
</organism>
<keyword evidence="4" id="KW-0547">Nucleotide-binding</keyword>
<comment type="caution">
    <text evidence="10">The sequence shown here is derived from an EMBL/GenBank/DDBJ whole genome shotgun (WGS) entry which is preliminary data.</text>
</comment>
<feature type="domain" description="DAGKc" evidence="9">
    <location>
        <begin position="1"/>
        <end position="126"/>
    </location>
</feature>
<dbReference type="AlphaFoldDB" id="A0A7W3QPN3"/>
<proteinExistence type="inferred from homology"/>
<evidence type="ECO:0000256" key="7">
    <source>
        <dbReference type="ARBA" id="ARBA00023209"/>
    </source>
</evidence>
<keyword evidence="6" id="KW-0067">ATP-binding</keyword>
<evidence type="ECO:0000313" key="11">
    <source>
        <dbReference type="Proteomes" id="UP000572680"/>
    </source>
</evidence>
<keyword evidence="7" id="KW-0594">Phospholipid biosynthesis</keyword>